<gene>
    <name evidence="2" type="ORF">PACLA_8A025268</name>
</gene>
<dbReference type="Proteomes" id="UP001152795">
    <property type="component" value="Unassembled WGS sequence"/>
</dbReference>
<accession>A0A7D9KN88</accession>
<organism evidence="2 3">
    <name type="scientific">Paramuricea clavata</name>
    <name type="common">Red gorgonian</name>
    <name type="synonym">Violescent sea-whip</name>
    <dbReference type="NCBI Taxonomy" id="317549"/>
    <lineage>
        <taxon>Eukaryota</taxon>
        <taxon>Metazoa</taxon>
        <taxon>Cnidaria</taxon>
        <taxon>Anthozoa</taxon>
        <taxon>Octocorallia</taxon>
        <taxon>Malacalcyonacea</taxon>
        <taxon>Plexauridae</taxon>
        <taxon>Paramuricea</taxon>
    </lineage>
</organism>
<feature type="non-terminal residue" evidence="2">
    <location>
        <position position="177"/>
    </location>
</feature>
<evidence type="ECO:0000313" key="3">
    <source>
        <dbReference type="Proteomes" id="UP001152795"/>
    </source>
</evidence>
<keyword evidence="3" id="KW-1185">Reference proteome</keyword>
<dbReference type="AlphaFoldDB" id="A0A7D9KN88"/>
<evidence type="ECO:0000313" key="2">
    <source>
        <dbReference type="EMBL" id="CAB4046036.1"/>
    </source>
</evidence>
<feature type="compositionally biased region" description="Polar residues" evidence="1">
    <location>
        <begin position="156"/>
        <end position="166"/>
    </location>
</feature>
<feature type="compositionally biased region" description="Basic and acidic residues" evidence="1">
    <location>
        <begin position="146"/>
        <end position="155"/>
    </location>
</feature>
<dbReference type="PANTHER" id="PTHR33244:SF3">
    <property type="entry name" value="PEPTIDASE A2 DOMAIN-CONTAINING PROTEIN"/>
    <property type="match status" value="1"/>
</dbReference>
<proteinExistence type="predicted"/>
<feature type="region of interest" description="Disordered" evidence="1">
    <location>
        <begin position="146"/>
        <end position="177"/>
    </location>
</feature>
<sequence>MKKLLTKCNGNWSEFRQRLLEWRNVPRSDGFSPSQMLFGRRQRSQLPAIPACHAPIDLLEGAAAKRNAAEKGKTNADKTTRKLKQLHVNDEVWIQDHKTGKWRERGTITSIRKDGHSYVIVLPNGWRSIRNRRFLRLYRDRPRANNEEERARQIETEPSGSLQLKRTNVARPEKVSA</sequence>
<dbReference type="PANTHER" id="PTHR33244">
    <property type="entry name" value="INTEGRASE CATALYTIC DOMAIN-CONTAINING PROTEIN-RELATED"/>
    <property type="match status" value="1"/>
</dbReference>
<evidence type="ECO:0000256" key="1">
    <source>
        <dbReference type="SAM" id="MobiDB-lite"/>
    </source>
</evidence>
<comment type="caution">
    <text evidence="2">The sequence shown here is derived from an EMBL/GenBank/DDBJ whole genome shotgun (WGS) entry which is preliminary data.</text>
</comment>
<dbReference type="EMBL" id="CACRXK020044869">
    <property type="protein sequence ID" value="CAB4046036.1"/>
    <property type="molecule type" value="Genomic_DNA"/>
</dbReference>
<protein>
    <submittedName>
        <fullName evidence="2">Uncharacterized protein</fullName>
    </submittedName>
</protein>
<reference evidence="2" key="1">
    <citation type="submission" date="2020-04" db="EMBL/GenBank/DDBJ databases">
        <authorList>
            <person name="Alioto T."/>
            <person name="Alioto T."/>
            <person name="Gomez Garrido J."/>
        </authorList>
    </citation>
    <scope>NUCLEOTIDE SEQUENCE</scope>
    <source>
        <strain evidence="2">A484AB</strain>
    </source>
</reference>
<name>A0A7D9KN88_PARCT</name>